<accession>A0A840X2T5</accession>
<dbReference type="GO" id="GO:0006814">
    <property type="term" value="P:sodium ion transport"/>
    <property type="evidence" value="ECO:0007669"/>
    <property type="project" value="InterPro"/>
</dbReference>
<dbReference type="PROSITE" id="PS00872">
    <property type="entry name" value="NA_GALACTOSIDE_SYMP"/>
    <property type="match status" value="1"/>
</dbReference>
<keyword evidence="7 8" id="KW-0472">Membrane</keyword>
<gene>
    <name evidence="9" type="ORF">FHS89_002182</name>
</gene>
<dbReference type="Pfam" id="PF13347">
    <property type="entry name" value="MFS_2"/>
    <property type="match status" value="1"/>
</dbReference>
<comment type="subcellular location">
    <subcellularLocation>
        <location evidence="1">Cell membrane</location>
        <topology evidence="1">Multi-pass membrane protein</topology>
    </subcellularLocation>
</comment>
<evidence type="ECO:0000256" key="5">
    <source>
        <dbReference type="ARBA" id="ARBA00022692"/>
    </source>
</evidence>
<keyword evidence="5 8" id="KW-0812">Transmembrane</keyword>
<feature type="transmembrane region" description="Helical" evidence="8">
    <location>
        <begin position="78"/>
        <end position="96"/>
    </location>
</feature>
<sequence>MGLGRGQLLSYGLPALPMAGIYFPVYVFLAPFYAGTFGLSVGVIGAIFITIRLFDAVSDPVMGWLSDRTTLRLGRRRTWLVIATPIIMVSVLGLLAPPDGIGVGWFAGFLFALTIGWTMYLTPFFAWGAELSGVYEERSRITVWRESIGLVGTIIAAVLYGITDERAGLFHVALFVAITLPIATLIACARVPERPSLAREPAKLAGIIAALKGEPIFRRLLLAYFINGAANGLPAGLFLFFVQYRLGADSATGGLLLILYFGAAVSAAPFWIWASARFEKHRVWCWAMIYAGAVFLCALTLGEGDVIGFAIISGLSGLALGADLALPSSMQADVVDLDTATSGQHRTGAFFAVWSVATKASVALSGGIALLILEVVGFSGQGGNSALAITTLAVLYAAAPVVLKGIAVAMMWHYPLTKARQADIRARIEGSAVGG</sequence>
<name>A0A840X2T5_9RHOB</name>
<dbReference type="PANTHER" id="PTHR11328">
    <property type="entry name" value="MAJOR FACILITATOR SUPERFAMILY DOMAIN-CONTAINING PROTEIN"/>
    <property type="match status" value="1"/>
</dbReference>
<evidence type="ECO:0000313" key="10">
    <source>
        <dbReference type="Proteomes" id="UP000553766"/>
    </source>
</evidence>
<evidence type="ECO:0000313" key="9">
    <source>
        <dbReference type="EMBL" id="MBB5516156.1"/>
    </source>
</evidence>
<dbReference type="InterPro" id="IPR039672">
    <property type="entry name" value="MFS_2"/>
</dbReference>
<dbReference type="GO" id="GO:0015293">
    <property type="term" value="F:symporter activity"/>
    <property type="evidence" value="ECO:0007669"/>
    <property type="project" value="InterPro"/>
</dbReference>
<dbReference type="SUPFAM" id="SSF103473">
    <property type="entry name" value="MFS general substrate transporter"/>
    <property type="match status" value="1"/>
</dbReference>
<dbReference type="RefSeq" id="WP_184011512.1">
    <property type="nucleotide sequence ID" value="NZ_JACIJS010000006.1"/>
</dbReference>
<comment type="similarity">
    <text evidence="2">Belongs to the sodium:galactoside symporter (TC 2.A.2) family.</text>
</comment>
<dbReference type="EMBL" id="JACIJS010000006">
    <property type="protein sequence ID" value="MBB5516156.1"/>
    <property type="molecule type" value="Genomic_DNA"/>
</dbReference>
<dbReference type="GO" id="GO:0005886">
    <property type="term" value="C:plasma membrane"/>
    <property type="evidence" value="ECO:0007669"/>
    <property type="project" value="UniProtKB-SubCell"/>
</dbReference>
<comment type="caution">
    <text evidence="9">The sequence shown here is derived from an EMBL/GenBank/DDBJ whole genome shotgun (WGS) entry which is preliminary data.</text>
</comment>
<dbReference type="PANTHER" id="PTHR11328:SF24">
    <property type="entry name" value="MAJOR FACILITATOR SUPERFAMILY (MFS) PROFILE DOMAIN-CONTAINING PROTEIN"/>
    <property type="match status" value="1"/>
</dbReference>
<keyword evidence="6 8" id="KW-1133">Transmembrane helix</keyword>
<keyword evidence="10" id="KW-1185">Reference proteome</keyword>
<feature type="transmembrane region" description="Helical" evidence="8">
    <location>
        <begin position="254"/>
        <end position="276"/>
    </location>
</feature>
<feature type="transmembrane region" description="Helical" evidence="8">
    <location>
        <begin position="347"/>
        <end position="373"/>
    </location>
</feature>
<proteinExistence type="inferred from homology"/>
<organism evidence="9 10">
    <name type="scientific">Rubricella aquisinus</name>
    <dbReference type="NCBI Taxonomy" id="2028108"/>
    <lineage>
        <taxon>Bacteria</taxon>
        <taxon>Pseudomonadati</taxon>
        <taxon>Pseudomonadota</taxon>
        <taxon>Alphaproteobacteria</taxon>
        <taxon>Rhodobacterales</taxon>
        <taxon>Paracoccaceae</taxon>
        <taxon>Rubricella</taxon>
    </lineage>
</organism>
<reference evidence="9 10" key="1">
    <citation type="submission" date="2020-08" db="EMBL/GenBank/DDBJ databases">
        <title>Genomic Encyclopedia of Type Strains, Phase IV (KMG-IV): sequencing the most valuable type-strain genomes for metagenomic binning, comparative biology and taxonomic classification.</title>
        <authorList>
            <person name="Goeker M."/>
        </authorList>
    </citation>
    <scope>NUCLEOTIDE SEQUENCE [LARGE SCALE GENOMIC DNA]</scope>
    <source>
        <strain evidence="9 10">DSM 103377</strain>
    </source>
</reference>
<feature type="transmembrane region" description="Helical" evidence="8">
    <location>
        <begin position="221"/>
        <end position="242"/>
    </location>
</feature>
<evidence type="ECO:0000256" key="7">
    <source>
        <dbReference type="ARBA" id="ARBA00023136"/>
    </source>
</evidence>
<protein>
    <submittedName>
        <fullName evidence="9">Na+/melibiose symporter-like transporter</fullName>
    </submittedName>
</protein>
<feature type="transmembrane region" description="Helical" evidence="8">
    <location>
        <begin position="143"/>
        <end position="162"/>
    </location>
</feature>
<evidence type="ECO:0000256" key="8">
    <source>
        <dbReference type="SAM" id="Phobius"/>
    </source>
</evidence>
<evidence type="ECO:0000256" key="3">
    <source>
        <dbReference type="ARBA" id="ARBA00022448"/>
    </source>
</evidence>
<dbReference type="InterPro" id="IPR018043">
    <property type="entry name" value="Na/Gal_symport_CS"/>
</dbReference>
<feature type="transmembrane region" description="Helical" evidence="8">
    <location>
        <begin position="168"/>
        <end position="189"/>
    </location>
</feature>
<feature type="transmembrane region" description="Helical" evidence="8">
    <location>
        <begin position="12"/>
        <end position="33"/>
    </location>
</feature>
<dbReference type="AlphaFoldDB" id="A0A840X2T5"/>
<feature type="transmembrane region" description="Helical" evidence="8">
    <location>
        <begin position="39"/>
        <end position="57"/>
    </location>
</feature>
<feature type="transmembrane region" description="Helical" evidence="8">
    <location>
        <begin position="385"/>
        <end position="412"/>
    </location>
</feature>
<evidence type="ECO:0000256" key="1">
    <source>
        <dbReference type="ARBA" id="ARBA00004651"/>
    </source>
</evidence>
<dbReference type="Proteomes" id="UP000553766">
    <property type="component" value="Unassembled WGS sequence"/>
</dbReference>
<keyword evidence="3" id="KW-0813">Transport</keyword>
<evidence type="ECO:0000256" key="4">
    <source>
        <dbReference type="ARBA" id="ARBA00022475"/>
    </source>
</evidence>
<evidence type="ECO:0000256" key="6">
    <source>
        <dbReference type="ARBA" id="ARBA00022989"/>
    </source>
</evidence>
<evidence type="ECO:0000256" key="2">
    <source>
        <dbReference type="ARBA" id="ARBA00009617"/>
    </source>
</evidence>
<dbReference type="GO" id="GO:0008643">
    <property type="term" value="P:carbohydrate transport"/>
    <property type="evidence" value="ECO:0007669"/>
    <property type="project" value="InterPro"/>
</dbReference>
<dbReference type="Gene3D" id="1.20.1250.20">
    <property type="entry name" value="MFS general substrate transporter like domains"/>
    <property type="match status" value="2"/>
</dbReference>
<feature type="transmembrane region" description="Helical" evidence="8">
    <location>
        <begin position="102"/>
        <end position="122"/>
    </location>
</feature>
<dbReference type="InterPro" id="IPR036259">
    <property type="entry name" value="MFS_trans_sf"/>
</dbReference>
<keyword evidence="4" id="KW-1003">Cell membrane</keyword>
<feature type="transmembrane region" description="Helical" evidence="8">
    <location>
        <begin position="307"/>
        <end position="326"/>
    </location>
</feature>
<feature type="transmembrane region" description="Helical" evidence="8">
    <location>
        <begin position="283"/>
        <end position="301"/>
    </location>
</feature>